<evidence type="ECO:0000256" key="1">
    <source>
        <dbReference type="SAM" id="MobiDB-lite"/>
    </source>
</evidence>
<dbReference type="Gene3D" id="2.60.40.3630">
    <property type="match status" value="2"/>
</dbReference>
<sequence length="742" mass="80893">MTKVRSAVVWLLGVLLAVSLICAVTTVHRASAAEEQTADNTYLIPIDGYAGTDRKAKDGGLSLWFTTNFGRGKEGVWQGLAEYSISNEWSPIGCDDATKLVILQDVCDHILINGKTMQELMTTEENPEPEISIGKSGTAVTRVVFGYYGEGLICLRFHMDAGEILSVDDVDTVTIRQGFQWYNKDGNKVGTGTDQDYTMYFDKANDQFVRQLKQTDEGEIDPSSVTMASGPEKTLYFKGDTFNKEGLSFNVTYQDKDASGKNRTGIVSADKVIVGAYDFNGDTAGKVKVAVSVQGYTYELEVDYNPLQIDLEKVSQIEVDGLKSSYVMGTDQVTGLTLKNVPYSDGTSGEVVLTDENINAPIVYEGTCKGLINYLNLENFVFEYTVENQKDIPIELKIDTSNYPIFQATVNNRLGFKVSVPGSTVSRKAIENVQLATWLDKDGKKVQIGDFIYINGVSYTQLASEYKIRKILAYGDTLLFDVYTNKSEVTEDKIPAEFVDSETGMPKGYLTYDTIRTIELKPGFAYVTAPKDSWGLGTSQKDSADYFPVPGGYLKESVLLVRYPATSSLTRWMRPLATKEADGTATTAEQMTNAVLAIEEADYTRATLDALFNNVTDDAAKITAAGITEFEVGDDYSAEGLQVTAKYVDGGSEILTFNDAAIQGFDSEVAGTCECYVTVNNVRLTFTVTIKAKEDNPDPTPTPDDPETPEKGCGSMIGAGTALGLSVLILAGAAIAIRKKKA</sequence>
<dbReference type="Proteomes" id="UP000291269">
    <property type="component" value="Unassembled WGS sequence"/>
</dbReference>
<dbReference type="RefSeq" id="WP_129224146.1">
    <property type="nucleotide sequence ID" value="NZ_SDOZ01000002.1"/>
</dbReference>
<reference evidence="5 6" key="1">
    <citation type="journal article" date="2019" name="Gut">
        <title>Antibiotics-induced monodominance of a novel gut bacterial order.</title>
        <authorList>
            <person name="Hildebrand F."/>
            <person name="Moitinho-Silva L."/>
            <person name="Blasche S."/>
            <person name="Jahn M.T."/>
            <person name="Gossmann T.I."/>
            <person name="Heuerta-Cepas J."/>
            <person name="Hercog R."/>
            <person name="Luetge M."/>
            <person name="Bahram M."/>
            <person name="Pryszlak A."/>
            <person name="Alves R.J."/>
            <person name="Waszak S.M."/>
            <person name="Zhu A."/>
            <person name="Ye L."/>
            <person name="Costea P.I."/>
            <person name="Aalvink S."/>
            <person name="Belzer C."/>
            <person name="Forslund S.K."/>
            <person name="Sunagawa S."/>
            <person name="Hentschel U."/>
            <person name="Merten C."/>
            <person name="Patil K.R."/>
            <person name="Benes V."/>
            <person name="Bork P."/>
        </authorList>
    </citation>
    <scope>NUCLEOTIDE SEQUENCE [LARGE SCALE GENOMIC DNA]</scope>
    <source>
        <strain evidence="5 6">HDS1380</strain>
    </source>
</reference>
<keyword evidence="3" id="KW-0732">Signal</keyword>
<feature type="chain" id="PRO_5020865347" description="Ig-like domain-containing protein" evidence="3">
    <location>
        <begin position="33"/>
        <end position="742"/>
    </location>
</feature>
<evidence type="ECO:0000259" key="4">
    <source>
        <dbReference type="Pfam" id="PF07523"/>
    </source>
</evidence>
<keyword evidence="6" id="KW-1185">Reference proteome</keyword>
<organism evidence="5 6">
    <name type="scientific">Candidatus Borkfalkia ceftriaxoniphila</name>
    <dbReference type="NCBI Taxonomy" id="2508949"/>
    <lineage>
        <taxon>Bacteria</taxon>
        <taxon>Bacillati</taxon>
        <taxon>Bacillota</taxon>
        <taxon>Clostridia</taxon>
        <taxon>Christensenellales</taxon>
        <taxon>Christensenellaceae</taxon>
        <taxon>Candidatus Borkfalkia</taxon>
    </lineage>
</organism>
<feature type="transmembrane region" description="Helical" evidence="2">
    <location>
        <begin position="716"/>
        <end position="737"/>
    </location>
</feature>
<evidence type="ECO:0000313" key="5">
    <source>
        <dbReference type="EMBL" id="RXZ61446.1"/>
    </source>
</evidence>
<feature type="domain" description="Ig-like" evidence="4">
    <location>
        <begin position="230"/>
        <end position="302"/>
    </location>
</feature>
<gene>
    <name evidence="5" type="ORF">ESZ91_03380</name>
</gene>
<dbReference type="AlphaFoldDB" id="A0A4V1QV52"/>
<protein>
    <recommendedName>
        <fullName evidence="4">Ig-like domain-containing protein</fullName>
    </recommendedName>
</protein>
<keyword evidence="2" id="KW-0472">Membrane</keyword>
<accession>A0A4V1QV52</accession>
<keyword evidence="2" id="KW-1133">Transmembrane helix</keyword>
<dbReference type="Pfam" id="PF07523">
    <property type="entry name" value="Big_3"/>
    <property type="match status" value="2"/>
</dbReference>
<evidence type="ECO:0000313" key="6">
    <source>
        <dbReference type="Proteomes" id="UP000291269"/>
    </source>
</evidence>
<feature type="signal peptide" evidence="3">
    <location>
        <begin position="1"/>
        <end position="32"/>
    </location>
</feature>
<evidence type="ECO:0000256" key="2">
    <source>
        <dbReference type="SAM" id="Phobius"/>
    </source>
</evidence>
<feature type="domain" description="Ig-like" evidence="4">
    <location>
        <begin position="630"/>
        <end position="689"/>
    </location>
</feature>
<comment type="caution">
    <text evidence="5">The sequence shown here is derived from an EMBL/GenBank/DDBJ whole genome shotgun (WGS) entry which is preliminary data.</text>
</comment>
<dbReference type="InterPro" id="IPR022038">
    <property type="entry name" value="Ig-like_bact"/>
</dbReference>
<feature type="region of interest" description="Disordered" evidence="1">
    <location>
        <begin position="693"/>
        <end position="714"/>
    </location>
</feature>
<keyword evidence="2" id="KW-0812">Transmembrane</keyword>
<name>A0A4V1QV52_9FIRM</name>
<evidence type="ECO:0000256" key="3">
    <source>
        <dbReference type="SAM" id="SignalP"/>
    </source>
</evidence>
<dbReference type="OrthoDB" id="3648721at2"/>
<dbReference type="EMBL" id="SDOZ01000002">
    <property type="protein sequence ID" value="RXZ61446.1"/>
    <property type="molecule type" value="Genomic_DNA"/>
</dbReference>
<proteinExistence type="predicted"/>